<evidence type="ECO:0000313" key="6">
    <source>
        <dbReference type="Proteomes" id="UP001168972"/>
    </source>
</evidence>
<evidence type="ECO:0000259" key="4">
    <source>
        <dbReference type="PROSITE" id="PS51729"/>
    </source>
</evidence>
<dbReference type="PANTHER" id="PTHR31435">
    <property type="entry name" value="PROTEIN NATD1"/>
    <property type="match status" value="1"/>
</dbReference>
<gene>
    <name evidence="5" type="ORF">PV327_001777</name>
</gene>
<keyword evidence="6" id="KW-1185">Reference proteome</keyword>
<dbReference type="Gene3D" id="3.40.630.30">
    <property type="match status" value="1"/>
</dbReference>
<proteinExistence type="inferred from homology"/>
<evidence type="ECO:0000256" key="1">
    <source>
        <dbReference type="ARBA" id="ARBA00006233"/>
    </source>
</evidence>
<evidence type="ECO:0000256" key="2">
    <source>
        <dbReference type="ARBA" id="ARBA00020243"/>
    </source>
</evidence>
<comment type="similarity">
    <text evidence="1">Belongs to the NATD1 family.</text>
</comment>
<dbReference type="PANTHER" id="PTHR31435:SF9">
    <property type="entry name" value="PROTEIN NATD1"/>
    <property type="match status" value="1"/>
</dbReference>
<name>A0AA39FE69_MICHY</name>
<evidence type="ECO:0000313" key="5">
    <source>
        <dbReference type="EMBL" id="KAK0167924.1"/>
    </source>
</evidence>
<dbReference type="EMBL" id="JAQQBR010001831">
    <property type="protein sequence ID" value="KAK0167924.1"/>
    <property type="molecule type" value="Genomic_DNA"/>
</dbReference>
<dbReference type="PROSITE" id="PS51729">
    <property type="entry name" value="GNAT_YJDJ"/>
    <property type="match status" value="1"/>
</dbReference>
<comment type="caution">
    <text evidence="5">The sequence shown here is derived from an EMBL/GenBank/DDBJ whole genome shotgun (WGS) entry which is preliminary data.</text>
</comment>
<accession>A0AA39FE69</accession>
<feature type="domain" description="N-acetyltransferase" evidence="4">
    <location>
        <begin position="36"/>
        <end position="122"/>
    </location>
</feature>
<reference evidence="5" key="1">
    <citation type="journal article" date="2023" name="bioRxiv">
        <title>Scaffold-level genome assemblies of two parasitoid biocontrol wasps reveal the parthenogenesis mechanism and an associated novel virus.</title>
        <authorList>
            <person name="Inwood S."/>
            <person name="Skelly J."/>
            <person name="Guhlin J."/>
            <person name="Harrop T."/>
            <person name="Goldson S."/>
            <person name="Dearden P."/>
        </authorList>
    </citation>
    <scope>NUCLEOTIDE SEQUENCE</scope>
    <source>
        <strain evidence="5">Lincoln</strain>
        <tissue evidence="5">Whole body</tissue>
    </source>
</reference>
<dbReference type="Proteomes" id="UP001168972">
    <property type="component" value="Unassembled WGS sequence"/>
</dbReference>
<evidence type="ECO:0000256" key="3">
    <source>
        <dbReference type="ARBA" id="ARBA00031876"/>
    </source>
</evidence>
<dbReference type="CDD" id="cd04301">
    <property type="entry name" value="NAT_SF"/>
    <property type="match status" value="1"/>
</dbReference>
<dbReference type="SUPFAM" id="SSF55729">
    <property type="entry name" value="Acyl-CoA N-acyltransferases (Nat)"/>
    <property type="match status" value="1"/>
</dbReference>
<reference evidence="5" key="2">
    <citation type="submission" date="2023-03" db="EMBL/GenBank/DDBJ databases">
        <authorList>
            <person name="Inwood S.N."/>
            <person name="Skelly J.G."/>
            <person name="Guhlin J."/>
            <person name="Harrop T.W.R."/>
            <person name="Goldson S.G."/>
            <person name="Dearden P.K."/>
        </authorList>
    </citation>
    <scope>NUCLEOTIDE SEQUENCE</scope>
    <source>
        <strain evidence="5">Lincoln</strain>
        <tissue evidence="5">Whole body</tissue>
    </source>
</reference>
<dbReference type="InterPro" id="IPR031165">
    <property type="entry name" value="GNAT_YJDJ"/>
</dbReference>
<dbReference type="AlphaFoldDB" id="A0AA39FE69"/>
<dbReference type="Pfam" id="PF14542">
    <property type="entry name" value="Acetyltransf_CG"/>
    <property type="match status" value="1"/>
</dbReference>
<organism evidence="5 6">
    <name type="scientific">Microctonus hyperodae</name>
    <name type="common">Parasitoid wasp</name>
    <dbReference type="NCBI Taxonomy" id="165561"/>
    <lineage>
        <taxon>Eukaryota</taxon>
        <taxon>Metazoa</taxon>
        <taxon>Ecdysozoa</taxon>
        <taxon>Arthropoda</taxon>
        <taxon>Hexapoda</taxon>
        <taxon>Insecta</taxon>
        <taxon>Pterygota</taxon>
        <taxon>Neoptera</taxon>
        <taxon>Endopterygota</taxon>
        <taxon>Hymenoptera</taxon>
        <taxon>Apocrita</taxon>
        <taxon>Ichneumonoidea</taxon>
        <taxon>Braconidae</taxon>
        <taxon>Euphorinae</taxon>
        <taxon>Microctonus</taxon>
    </lineage>
</organism>
<dbReference type="InterPro" id="IPR045057">
    <property type="entry name" value="Gcn5-rel_NAT"/>
</dbReference>
<sequence>MSIYSNINIKITFFTSFIFKQTKLQIIQKRYLHKVQHNINRQIFYIKLETAEKAVLLYNKNDNILDIKSVNVPEQYRRQGIGRLLAETAITYAVLNNYRLILTCRFMQRYFYNSIKNTHLEKHIIGPLNILSSLNNDR</sequence>
<dbReference type="InterPro" id="IPR016181">
    <property type="entry name" value="Acyl_CoA_acyltransferase"/>
</dbReference>
<protein>
    <recommendedName>
        <fullName evidence="2">Protein NATD1</fullName>
    </recommendedName>
    <alternativeName>
        <fullName evidence="3">N-acetyltransferase domain-containing protein 1</fullName>
    </alternativeName>
</protein>